<sequence>MAKSSRQTLIIARRLTSMDTTAVSCWYNCGVVLVQLWLGVGTTVVSCWFNCGVMLVQLRCRI</sequence>
<name>A0A8S3ZQY1_9EUPU</name>
<dbReference type="AlphaFoldDB" id="A0A8S3ZQY1"/>
<comment type="caution">
    <text evidence="1">The sequence shown here is derived from an EMBL/GenBank/DDBJ whole genome shotgun (WGS) entry which is preliminary data.</text>
</comment>
<gene>
    <name evidence="1" type="ORF">CUNI_LOCUS15713</name>
</gene>
<evidence type="ECO:0000313" key="2">
    <source>
        <dbReference type="Proteomes" id="UP000678393"/>
    </source>
</evidence>
<dbReference type="Proteomes" id="UP000678393">
    <property type="component" value="Unassembled WGS sequence"/>
</dbReference>
<feature type="non-terminal residue" evidence="1">
    <location>
        <position position="1"/>
    </location>
</feature>
<accession>A0A8S3ZQY1</accession>
<protein>
    <submittedName>
        <fullName evidence="1">Uncharacterized protein</fullName>
    </submittedName>
</protein>
<proteinExistence type="predicted"/>
<dbReference type="EMBL" id="CAJHNH020003870">
    <property type="protein sequence ID" value="CAG5130155.1"/>
    <property type="molecule type" value="Genomic_DNA"/>
</dbReference>
<reference evidence="1" key="1">
    <citation type="submission" date="2021-04" db="EMBL/GenBank/DDBJ databases">
        <authorList>
            <consortium name="Molecular Ecology Group"/>
        </authorList>
    </citation>
    <scope>NUCLEOTIDE SEQUENCE</scope>
</reference>
<keyword evidence="2" id="KW-1185">Reference proteome</keyword>
<evidence type="ECO:0000313" key="1">
    <source>
        <dbReference type="EMBL" id="CAG5130155.1"/>
    </source>
</evidence>
<organism evidence="1 2">
    <name type="scientific">Candidula unifasciata</name>
    <dbReference type="NCBI Taxonomy" id="100452"/>
    <lineage>
        <taxon>Eukaryota</taxon>
        <taxon>Metazoa</taxon>
        <taxon>Spiralia</taxon>
        <taxon>Lophotrochozoa</taxon>
        <taxon>Mollusca</taxon>
        <taxon>Gastropoda</taxon>
        <taxon>Heterobranchia</taxon>
        <taxon>Euthyneura</taxon>
        <taxon>Panpulmonata</taxon>
        <taxon>Eupulmonata</taxon>
        <taxon>Stylommatophora</taxon>
        <taxon>Helicina</taxon>
        <taxon>Helicoidea</taxon>
        <taxon>Geomitridae</taxon>
        <taxon>Candidula</taxon>
    </lineage>
</organism>